<protein>
    <recommendedName>
        <fullName evidence="3">N-acetyltransferase domain-containing protein</fullName>
    </recommendedName>
</protein>
<dbReference type="PROSITE" id="PS51186">
    <property type="entry name" value="GNAT"/>
    <property type="match status" value="1"/>
</dbReference>
<evidence type="ECO:0000313" key="4">
    <source>
        <dbReference type="EMBL" id="SVA82164.1"/>
    </source>
</evidence>
<evidence type="ECO:0000259" key="3">
    <source>
        <dbReference type="PROSITE" id="PS51186"/>
    </source>
</evidence>
<accession>A0A381YZ00</accession>
<evidence type="ECO:0000256" key="1">
    <source>
        <dbReference type="ARBA" id="ARBA00022679"/>
    </source>
</evidence>
<dbReference type="Gene3D" id="3.40.630.30">
    <property type="match status" value="1"/>
</dbReference>
<dbReference type="PANTHER" id="PTHR43877">
    <property type="entry name" value="AMINOALKYLPHOSPHONATE N-ACETYLTRANSFERASE-RELATED-RELATED"/>
    <property type="match status" value="1"/>
</dbReference>
<dbReference type="GO" id="GO:0016747">
    <property type="term" value="F:acyltransferase activity, transferring groups other than amino-acyl groups"/>
    <property type="evidence" value="ECO:0007669"/>
    <property type="project" value="InterPro"/>
</dbReference>
<dbReference type="InterPro" id="IPR050832">
    <property type="entry name" value="Bact_Acetyltransf"/>
</dbReference>
<dbReference type="AlphaFoldDB" id="A0A381YZ00"/>
<evidence type="ECO:0000256" key="2">
    <source>
        <dbReference type="ARBA" id="ARBA00023315"/>
    </source>
</evidence>
<feature type="non-terminal residue" evidence="4">
    <location>
        <position position="1"/>
    </location>
</feature>
<dbReference type="InterPro" id="IPR016181">
    <property type="entry name" value="Acyl_CoA_acyltransferase"/>
</dbReference>
<feature type="domain" description="N-acetyltransferase" evidence="3">
    <location>
        <begin position="30"/>
        <end position="167"/>
    </location>
</feature>
<proteinExistence type="predicted"/>
<name>A0A381YZ00_9ZZZZ</name>
<gene>
    <name evidence="4" type="ORF">METZ01_LOCUS135018</name>
</gene>
<reference evidence="4" key="1">
    <citation type="submission" date="2018-05" db="EMBL/GenBank/DDBJ databases">
        <authorList>
            <person name="Lanie J.A."/>
            <person name="Ng W.-L."/>
            <person name="Kazmierczak K.M."/>
            <person name="Andrzejewski T.M."/>
            <person name="Davidsen T.M."/>
            <person name="Wayne K.J."/>
            <person name="Tettelin H."/>
            <person name="Glass J.I."/>
            <person name="Rusch D."/>
            <person name="Podicherti R."/>
            <person name="Tsui H.-C.T."/>
            <person name="Winkler M.E."/>
        </authorList>
    </citation>
    <scope>NUCLEOTIDE SEQUENCE</scope>
</reference>
<dbReference type="SUPFAM" id="SSF55729">
    <property type="entry name" value="Acyl-CoA N-acyltransferases (Nat)"/>
    <property type="match status" value="1"/>
</dbReference>
<dbReference type="Pfam" id="PF00583">
    <property type="entry name" value="Acetyltransf_1"/>
    <property type="match status" value="1"/>
</dbReference>
<organism evidence="4">
    <name type="scientific">marine metagenome</name>
    <dbReference type="NCBI Taxonomy" id="408172"/>
    <lineage>
        <taxon>unclassified sequences</taxon>
        <taxon>metagenomes</taxon>
        <taxon>ecological metagenomes</taxon>
    </lineage>
</organism>
<dbReference type="InterPro" id="IPR000182">
    <property type="entry name" value="GNAT_dom"/>
</dbReference>
<dbReference type="EMBL" id="UINC01019411">
    <property type="protein sequence ID" value="SVA82164.1"/>
    <property type="molecule type" value="Genomic_DNA"/>
</dbReference>
<dbReference type="CDD" id="cd04301">
    <property type="entry name" value="NAT_SF"/>
    <property type="match status" value="1"/>
</dbReference>
<sequence length="175" mass="19309">DAGYRVCQVLRLLEIGLTQTMEAPHPEPGLRIRPARRRDMGPILELDAAAFDTFWRFDAAALTEAAHATPRNRRRVAQRDGRVVGYTMTGRSGRTGFLQRLAVNPDHHGQGTGRILLVDSLNWLQRSGATRALVNTQPGNDQALALYQSTGFNQRPEGLAVLRLDRDKSSGGDPL</sequence>
<keyword evidence="1" id="KW-0808">Transferase</keyword>
<keyword evidence="2" id="KW-0012">Acyltransferase</keyword>